<protein>
    <recommendedName>
        <fullName evidence="8">Peptidase S8/S53 domain-containing protein</fullName>
    </recommendedName>
</protein>
<evidence type="ECO:0000313" key="7">
    <source>
        <dbReference type="Proteomes" id="UP000287651"/>
    </source>
</evidence>
<evidence type="ECO:0000256" key="2">
    <source>
        <dbReference type="ARBA" id="ARBA00022729"/>
    </source>
</evidence>
<feature type="region of interest" description="Disordered" evidence="3">
    <location>
        <begin position="1"/>
        <end position="20"/>
    </location>
</feature>
<organism evidence="6 7">
    <name type="scientific">Ensete ventricosum</name>
    <name type="common">Abyssinian banana</name>
    <name type="synonym">Musa ensete</name>
    <dbReference type="NCBI Taxonomy" id="4639"/>
    <lineage>
        <taxon>Eukaryota</taxon>
        <taxon>Viridiplantae</taxon>
        <taxon>Streptophyta</taxon>
        <taxon>Embryophyta</taxon>
        <taxon>Tracheophyta</taxon>
        <taxon>Spermatophyta</taxon>
        <taxon>Magnoliopsida</taxon>
        <taxon>Liliopsida</taxon>
        <taxon>Zingiberales</taxon>
        <taxon>Musaceae</taxon>
        <taxon>Ensete</taxon>
    </lineage>
</organism>
<feature type="domain" description="Peptidase S8/S53" evidence="4">
    <location>
        <begin position="42"/>
        <end position="91"/>
    </location>
</feature>
<evidence type="ECO:0008006" key="8">
    <source>
        <dbReference type="Google" id="ProtNLM"/>
    </source>
</evidence>
<evidence type="ECO:0000259" key="5">
    <source>
        <dbReference type="Pfam" id="PF17766"/>
    </source>
</evidence>
<evidence type="ECO:0000259" key="4">
    <source>
        <dbReference type="Pfam" id="PF00082"/>
    </source>
</evidence>
<dbReference type="InterPro" id="IPR000209">
    <property type="entry name" value="Peptidase_S8/S53_dom"/>
</dbReference>
<dbReference type="InterPro" id="IPR036852">
    <property type="entry name" value="Peptidase_S8/S53_dom_sf"/>
</dbReference>
<feature type="domain" description="Subtilisin-like protease fibronectin type-III" evidence="5">
    <location>
        <begin position="158"/>
        <end position="251"/>
    </location>
</feature>
<dbReference type="EMBL" id="AMZH03002709">
    <property type="protein sequence ID" value="RRT74665.1"/>
    <property type="molecule type" value="Genomic_DNA"/>
</dbReference>
<name>A0A427AEH7_ENSVE</name>
<dbReference type="PANTHER" id="PTHR10795">
    <property type="entry name" value="PROPROTEIN CONVERTASE SUBTILISIN/KEXIN"/>
    <property type="match status" value="1"/>
</dbReference>
<evidence type="ECO:0000256" key="1">
    <source>
        <dbReference type="ARBA" id="ARBA00011073"/>
    </source>
</evidence>
<dbReference type="Pfam" id="PF00082">
    <property type="entry name" value="Peptidase_S8"/>
    <property type="match status" value="1"/>
</dbReference>
<keyword evidence="2" id="KW-0732">Signal</keyword>
<comment type="similarity">
    <text evidence="1">Belongs to the peptidase S8 family.</text>
</comment>
<reference evidence="6 7" key="1">
    <citation type="journal article" date="2014" name="Agronomy (Basel)">
        <title>A Draft Genome Sequence for Ensete ventricosum, the Drought-Tolerant Tree Against Hunger.</title>
        <authorList>
            <person name="Harrison J."/>
            <person name="Moore K.A."/>
            <person name="Paszkiewicz K."/>
            <person name="Jones T."/>
            <person name="Grant M."/>
            <person name="Ambacheew D."/>
            <person name="Muzemil S."/>
            <person name="Studholme D.J."/>
        </authorList>
    </citation>
    <scope>NUCLEOTIDE SEQUENCE [LARGE SCALE GENOMIC DNA]</scope>
</reference>
<dbReference type="SUPFAM" id="SSF52743">
    <property type="entry name" value="Subtilisin-like"/>
    <property type="match status" value="1"/>
</dbReference>
<evidence type="ECO:0000313" key="6">
    <source>
        <dbReference type="EMBL" id="RRT74665.1"/>
    </source>
</evidence>
<proteinExistence type="inferred from homology"/>
<feature type="compositionally biased region" description="Polar residues" evidence="3">
    <location>
        <begin position="1"/>
        <end position="10"/>
    </location>
</feature>
<comment type="caution">
    <text evidence="6">The sequence shown here is derived from an EMBL/GenBank/DDBJ whole genome shotgun (WGS) entry which is preliminary data.</text>
</comment>
<gene>
    <name evidence="6" type="ORF">B296_00026895</name>
</gene>
<sequence length="254" mass="27858">MGWSWTASRPTNRHHSTPQSCCQFEVGPGAATPSKSAFNFLSTSMAAPHVTGITALIRKQHPHGRPPRQSAIITSADDRDLDGNYVVDEQFGGTADVVAVGAGQVNGSRALDPGLVYEIDMGIYPAYLCRLGYTDREVTILWAMKVRCQNQRHVDASQLNYPSITIDSRQTRGVISVKRTVKNVAAGPAEHYRARITFPAVVALSTNALRLMKNKAIVSPLPSILQLHQLSQFLEVEWVSAQHLVTTPIAVYWP</sequence>
<dbReference type="Pfam" id="PF17766">
    <property type="entry name" value="fn3_6"/>
    <property type="match status" value="1"/>
</dbReference>
<dbReference type="InterPro" id="IPR045051">
    <property type="entry name" value="SBT"/>
</dbReference>
<dbReference type="Gene3D" id="2.60.40.2310">
    <property type="match status" value="1"/>
</dbReference>
<dbReference type="GO" id="GO:0006508">
    <property type="term" value="P:proteolysis"/>
    <property type="evidence" value="ECO:0007669"/>
    <property type="project" value="InterPro"/>
</dbReference>
<dbReference type="AlphaFoldDB" id="A0A427AEH7"/>
<dbReference type="Gene3D" id="3.40.50.200">
    <property type="entry name" value="Peptidase S8/S53 domain"/>
    <property type="match status" value="1"/>
</dbReference>
<dbReference type="InterPro" id="IPR041469">
    <property type="entry name" value="Subtilisin-like_FN3"/>
</dbReference>
<dbReference type="GO" id="GO:0004252">
    <property type="term" value="F:serine-type endopeptidase activity"/>
    <property type="evidence" value="ECO:0007669"/>
    <property type="project" value="InterPro"/>
</dbReference>
<evidence type="ECO:0000256" key="3">
    <source>
        <dbReference type="SAM" id="MobiDB-lite"/>
    </source>
</evidence>
<accession>A0A427AEH7</accession>
<dbReference type="Proteomes" id="UP000287651">
    <property type="component" value="Unassembled WGS sequence"/>
</dbReference>